<feature type="compositionally biased region" description="Polar residues" evidence="4">
    <location>
        <begin position="199"/>
        <end position="213"/>
    </location>
</feature>
<feature type="non-terminal residue" evidence="7">
    <location>
        <position position="748"/>
    </location>
</feature>
<dbReference type="InterPro" id="IPR032104">
    <property type="entry name" value="Spaetzle"/>
</dbReference>
<name>A0AAD7ZI52_DIPPU</name>
<sequence length="748" mass="84418">VLILFWLAEGNAQSALDDLSLDDDFPLDDQVAAEDYPQPSVDYISDEENESAGAHDYKTSPGIYKKEMIIYNAMLEALKRPEMSQQLGQVLPILRSMSPPQRLTLAALLTAQVMTKESPTLDEVVAMFGVGPQDGEEKRKNMTSSLLLPISLDIANIFKGAAAKTPEALELRHLRVISDTPRRRVVLSHPHNRLAPYRPSNSGHNRRNVQVQTEMVPPPPPPFPPPRPAQHPSPNRGGKPRRPPAGAPLRPPVPERKHHVSSSESPPDVAKDSCDYFTNTLCLEVSDYPKDAIMASIHRNQGAFEALLADIKQQSADVIPPEDARYAPGHKTYTKIRRQDDGNSLQDFGTQDGYLCPSTVKYARPKRARATSGQWKFIVNTGDYTQTLRLEMCQHPHESCTFISDNFRSECAQVYNYHRLLTWDQVKGLHMDIFKVPTCCSCHVQGYSFNFPPRSTPAEHETSPRPEQFPGIDFAGDEHGVQPQPDRANEGFQADFIDDPNLRPPLLTNSGQFHEESFTENFNHDPVTRGNFNNNNQIVNGGFQNDPSRNHFQPHPTRTQVNPQDERIRNQFQPHSENQFNFQDSSKNQFQDHRAPFQSSKRETIHHPKTPELHVTPPPANFQVSSLFNRQGFRHQSSPDLVPPKGPPLPLAHETDFQTFPGNQLLRRSRNQTAYGIRDETDLDADESIVKRLPPKPALTVSAGGKRVNYNYHPIIDYFKTQQIKNIEPSYTQDWTPIVGDTARLCIK</sequence>
<dbReference type="Pfam" id="PF16077">
    <property type="entry name" value="Spaetzle"/>
    <property type="match status" value="1"/>
</dbReference>
<keyword evidence="3" id="KW-0325">Glycoprotein</keyword>
<gene>
    <name evidence="7" type="ORF">L9F63_023701</name>
</gene>
<dbReference type="GO" id="GO:0021556">
    <property type="term" value="P:central nervous system formation"/>
    <property type="evidence" value="ECO:0007669"/>
    <property type="project" value="TreeGrafter"/>
</dbReference>
<comment type="caution">
    <text evidence="7">The sequence shown here is derived from an EMBL/GenBank/DDBJ whole genome shotgun (WGS) entry which is preliminary data.</text>
</comment>
<evidence type="ECO:0000256" key="3">
    <source>
        <dbReference type="ARBA" id="ARBA00023180"/>
    </source>
</evidence>
<dbReference type="GO" id="GO:0045087">
    <property type="term" value="P:innate immune response"/>
    <property type="evidence" value="ECO:0007669"/>
    <property type="project" value="TreeGrafter"/>
</dbReference>
<dbReference type="InterPro" id="IPR052444">
    <property type="entry name" value="Spz/Toll_ligand-like"/>
</dbReference>
<feature type="non-terminal residue" evidence="7">
    <location>
        <position position="1"/>
    </location>
</feature>
<dbReference type="EMBL" id="JASPKZ010008022">
    <property type="protein sequence ID" value="KAJ9581124.1"/>
    <property type="molecule type" value="Genomic_DNA"/>
</dbReference>
<feature type="compositionally biased region" description="Pro residues" evidence="4">
    <location>
        <begin position="243"/>
        <end position="252"/>
    </location>
</feature>
<reference evidence="7" key="2">
    <citation type="submission" date="2023-05" db="EMBL/GenBank/DDBJ databases">
        <authorList>
            <person name="Fouks B."/>
        </authorList>
    </citation>
    <scope>NUCLEOTIDE SEQUENCE</scope>
    <source>
        <strain evidence="7">Stay&amp;Tobe</strain>
        <tissue evidence="7">Testes</tissue>
    </source>
</reference>
<feature type="region of interest" description="Disordered" evidence="4">
    <location>
        <begin position="539"/>
        <end position="563"/>
    </location>
</feature>
<evidence type="ECO:0000256" key="1">
    <source>
        <dbReference type="ARBA" id="ARBA00022729"/>
    </source>
</evidence>
<dbReference type="InterPro" id="IPR029034">
    <property type="entry name" value="Cystine-knot_cytokine"/>
</dbReference>
<dbReference type="GO" id="GO:0005121">
    <property type="term" value="F:Toll binding"/>
    <property type="evidence" value="ECO:0007669"/>
    <property type="project" value="TreeGrafter"/>
</dbReference>
<feature type="domain" description="Neurotrophin 1 N-terminal" evidence="6">
    <location>
        <begin position="65"/>
        <end position="165"/>
    </location>
</feature>
<evidence type="ECO:0000256" key="4">
    <source>
        <dbReference type="SAM" id="MobiDB-lite"/>
    </source>
</evidence>
<accession>A0AAD7ZI52</accession>
<dbReference type="Gene3D" id="2.10.90.10">
    <property type="entry name" value="Cystine-knot cytokines"/>
    <property type="match status" value="1"/>
</dbReference>
<feature type="region of interest" description="Disordered" evidence="4">
    <location>
        <begin position="185"/>
        <end position="271"/>
    </location>
</feature>
<dbReference type="PANTHER" id="PTHR23199">
    <property type="entry name" value="NEUROTROPHIN 1-RELATED"/>
    <property type="match status" value="1"/>
</dbReference>
<reference evidence="7" key="1">
    <citation type="journal article" date="2023" name="IScience">
        <title>Live-bearing cockroach genome reveals convergent evolutionary mechanisms linked to viviparity in insects and beyond.</title>
        <authorList>
            <person name="Fouks B."/>
            <person name="Harrison M.C."/>
            <person name="Mikhailova A.A."/>
            <person name="Marchal E."/>
            <person name="English S."/>
            <person name="Carruthers M."/>
            <person name="Jennings E.C."/>
            <person name="Chiamaka E.L."/>
            <person name="Frigard R.A."/>
            <person name="Pippel M."/>
            <person name="Attardo G.M."/>
            <person name="Benoit J.B."/>
            <person name="Bornberg-Bauer E."/>
            <person name="Tobe S.S."/>
        </authorList>
    </citation>
    <scope>NUCLEOTIDE SEQUENCE</scope>
    <source>
        <strain evidence="7">Stay&amp;Tobe</strain>
    </source>
</reference>
<feature type="region of interest" description="Disordered" evidence="4">
    <location>
        <begin position="454"/>
        <end position="478"/>
    </location>
</feature>
<proteinExistence type="predicted"/>
<evidence type="ECO:0000313" key="7">
    <source>
        <dbReference type="EMBL" id="KAJ9581124.1"/>
    </source>
</evidence>
<feature type="compositionally biased region" description="Polar residues" evidence="4">
    <location>
        <begin position="546"/>
        <end position="563"/>
    </location>
</feature>
<feature type="domain" description="Spaetzle" evidence="5">
    <location>
        <begin position="354"/>
        <end position="444"/>
    </location>
</feature>
<evidence type="ECO:0008006" key="9">
    <source>
        <dbReference type="Google" id="ProtNLM"/>
    </source>
</evidence>
<dbReference type="AlphaFoldDB" id="A0AAD7ZI52"/>
<protein>
    <recommendedName>
        <fullName evidence="9">Spaetzle domain-containing protein</fullName>
    </recommendedName>
</protein>
<organism evidence="7 8">
    <name type="scientific">Diploptera punctata</name>
    <name type="common">Pacific beetle cockroach</name>
    <dbReference type="NCBI Taxonomy" id="6984"/>
    <lineage>
        <taxon>Eukaryota</taxon>
        <taxon>Metazoa</taxon>
        <taxon>Ecdysozoa</taxon>
        <taxon>Arthropoda</taxon>
        <taxon>Hexapoda</taxon>
        <taxon>Insecta</taxon>
        <taxon>Pterygota</taxon>
        <taxon>Neoptera</taxon>
        <taxon>Polyneoptera</taxon>
        <taxon>Dictyoptera</taxon>
        <taxon>Blattodea</taxon>
        <taxon>Blaberoidea</taxon>
        <taxon>Blaberidae</taxon>
        <taxon>Diplopterinae</taxon>
        <taxon>Diploptera</taxon>
    </lineage>
</organism>
<dbReference type="SUPFAM" id="SSF57501">
    <property type="entry name" value="Cystine-knot cytokines"/>
    <property type="match status" value="1"/>
</dbReference>
<feature type="region of interest" description="Disordered" evidence="4">
    <location>
        <begin position="36"/>
        <end position="57"/>
    </location>
</feature>
<dbReference type="Proteomes" id="UP001233999">
    <property type="component" value="Unassembled WGS sequence"/>
</dbReference>
<dbReference type="GO" id="GO:0008083">
    <property type="term" value="F:growth factor activity"/>
    <property type="evidence" value="ECO:0007669"/>
    <property type="project" value="TreeGrafter"/>
</dbReference>
<evidence type="ECO:0000313" key="8">
    <source>
        <dbReference type="Proteomes" id="UP001233999"/>
    </source>
</evidence>
<keyword evidence="2" id="KW-1015">Disulfide bond</keyword>
<keyword evidence="1" id="KW-0732">Signal</keyword>
<keyword evidence="8" id="KW-1185">Reference proteome</keyword>
<evidence type="ECO:0000259" key="5">
    <source>
        <dbReference type="Pfam" id="PF16077"/>
    </source>
</evidence>
<dbReference type="InterPro" id="IPR056200">
    <property type="entry name" value="NT_N"/>
</dbReference>
<evidence type="ECO:0000259" key="6">
    <source>
        <dbReference type="Pfam" id="PF24103"/>
    </source>
</evidence>
<dbReference type="GO" id="GO:0005615">
    <property type="term" value="C:extracellular space"/>
    <property type="evidence" value="ECO:0007669"/>
    <property type="project" value="UniProtKB-ARBA"/>
</dbReference>
<evidence type="ECO:0000256" key="2">
    <source>
        <dbReference type="ARBA" id="ARBA00023157"/>
    </source>
</evidence>
<dbReference type="PANTHER" id="PTHR23199:SF12">
    <property type="entry name" value="NEUROTROPHIN 1-RELATED"/>
    <property type="match status" value="1"/>
</dbReference>
<feature type="compositionally biased region" description="Pro residues" evidence="4">
    <location>
        <begin position="216"/>
        <end position="231"/>
    </location>
</feature>
<dbReference type="Pfam" id="PF24103">
    <property type="entry name" value="NT_N"/>
    <property type="match status" value="1"/>
</dbReference>